<proteinExistence type="predicted"/>
<evidence type="ECO:0000256" key="1">
    <source>
        <dbReference type="SAM" id="Phobius"/>
    </source>
</evidence>
<dbReference type="Proteomes" id="UP001642540">
    <property type="component" value="Unassembled WGS sequence"/>
</dbReference>
<accession>A0ABP1QNE1</accession>
<dbReference type="EMBL" id="CAXLJM020000041">
    <property type="protein sequence ID" value="CAL8109342.1"/>
    <property type="molecule type" value="Genomic_DNA"/>
</dbReference>
<keyword evidence="3" id="KW-1185">Reference proteome</keyword>
<keyword evidence="1" id="KW-0472">Membrane</keyword>
<evidence type="ECO:0000313" key="2">
    <source>
        <dbReference type="EMBL" id="CAL8109342.1"/>
    </source>
</evidence>
<organism evidence="2 3">
    <name type="scientific">Orchesella dallaii</name>
    <dbReference type="NCBI Taxonomy" id="48710"/>
    <lineage>
        <taxon>Eukaryota</taxon>
        <taxon>Metazoa</taxon>
        <taxon>Ecdysozoa</taxon>
        <taxon>Arthropoda</taxon>
        <taxon>Hexapoda</taxon>
        <taxon>Collembola</taxon>
        <taxon>Entomobryomorpha</taxon>
        <taxon>Entomobryoidea</taxon>
        <taxon>Orchesellidae</taxon>
        <taxon>Orchesellinae</taxon>
        <taxon>Orchesella</taxon>
    </lineage>
</organism>
<keyword evidence="1" id="KW-1133">Transmembrane helix</keyword>
<sequence>MRRVELKIWLSSALRCTVNCRRYYELYKRSKCTKTNFRDGRRARKIVYMLNAHITQQAKTREEKFSQLEEGCTQMFHILSCSIFSCARRENDLLKIWAHRKDDVWLAVLKLMYPSMLLFSTLLLLHPSNFLMEGCSARMNCVHFAVCSFCKCTLGTFSHLQHPLECC</sequence>
<feature type="transmembrane region" description="Helical" evidence="1">
    <location>
        <begin position="104"/>
        <end position="125"/>
    </location>
</feature>
<keyword evidence="1" id="KW-0812">Transmembrane</keyword>
<evidence type="ECO:0000313" key="3">
    <source>
        <dbReference type="Proteomes" id="UP001642540"/>
    </source>
</evidence>
<name>A0ABP1QNE1_9HEXA</name>
<reference evidence="2 3" key="1">
    <citation type="submission" date="2024-08" db="EMBL/GenBank/DDBJ databases">
        <authorList>
            <person name="Cucini C."/>
            <person name="Frati F."/>
        </authorList>
    </citation>
    <scope>NUCLEOTIDE SEQUENCE [LARGE SCALE GENOMIC DNA]</scope>
</reference>
<protein>
    <submittedName>
        <fullName evidence="2">Uncharacterized protein</fullName>
    </submittedName>
</protein>
<gene>
    <name evidence="2" type="ORF">ODALV1_LOCUS13273</name>
</gene>
<comment type="caution">
    <text evidence="2">The sequence shown here is derived from an EMBL/GenBank/DDBJ whole genome shotgun (WGS) entry which is preliminary data.</text>
</comment>